<dbReference type="EMBL" id="CP030850">
    <property type="protein sequence ID" value="AXE19232.1"/>
    <property type="molecule type" value="Genomic_DNA"/>
</dbReference>
<dbReference type="AlphaFoldDB" id="A0A344TKR1"/>
<dbReference type="OrthoDB" id="903241at2"/>
<keyword evidence="2" id="KW-1185">Reference proteome</keyword>
<reference evidence="1 2" key="1">
    <citation type="submission" date="2018-07" db="EMBL/GenBank/DDBJ databases">
        <title>Genome sequencing of Runella.</title>
        <authorList>
            <person name="Baek M.-G."/>
            <person name="Yi H."/>
        </authorList>
    </citation>
    <scope>NUCLEOTIDE SEQUENCE [LARGE SCALE GENOMIC DNA]</scope>
    <source>
        <strain evidence="1 2">HYN0085</strain>
    </source>
</reference>
<protein>
    <submittedName>
        <fullName evidence="1">Uncharacterized protein</fullName>
    </submittedName>
</protein>
<evidence type="ECO:0000313" key="2">
    <source>
        <dbReference type="Proteomes" id="UP000251993"/>
    </source>
</evidence>
<organism evidence="1 2">
    <name type="scientific">Runella rosea</name>
    <dbReference type="NCBI Taxonomy" id="2259595"/>
    <lineage>
        <taxon>Bacteria</taxon>
        <taxon>Pseudomonadati</taxon>
        <taxon>Bacteroidota</taxon>
        <taxon>Cytophagia</taxon>
        <taxon>Cytophagales</taxon>
        <taxon>Spirosomataceae</taxon>
        <taxon>Runella</taxon>
    </lineage>
</organism>
<dbReference type="RefSeq" id="WP_114068016.1">
    <property type="nucleotide sequence ID" value="NZ_CP030850.1"/>
</dbReference>
<evidence type="ECO:0000313" key="1">
    <source>
        <dbReference type="EMBL" id="AXE19232.1"/>
    </source>
</evidence>
<dbReference type="Proteomes" id="UP000251993">
    <property type="component" value="Chromosome"/>
</dbReference>
<sequence length="618" mass="66004">MYHKFIISCFVVTWTSLGLWLGNENIGQLNSTQNALRADTIRKDTLKPTLLGLQRDTTFKPDTVIKTEVRIGDLSYLSVCPGSPVLIPFTTAGTFKEDNKFIVQITNASGKFINLSEPVKEGPVAVTLPTNRSGSVLVRVVSTNPEIISKPTRLTILPLPHARMELIDGSTNTKIGPGQAASYRVMLTGAAPWSFTVSDGTTVTNTLVNPFTAQVAPEQTSSFKVTSVNNTCGSGTTSGEVVVQVSQDTLPVIALKAIPRVGFRLCTATPFQINFSATGKYEAGNGFIVQLSDTTGQNFKNISELIPQSPIMAKTPAGLEPGIYKLRVVSTFPTIMSDTVDVAISAPAKTVLRRDTLQIAEGESTNLTLDFSGGGPWFVLLSDGTYQNDIRTTPYTVKVSPLNPTAYTITSAGGFCGVGDLSGTAFVNVKIPPPTIATGNLSDKTICSGTEITVPFSTTGRFNNANKFLVQIKDTSGRWVYLPTIGGTSSLRAKILPPYLKDTLSTQQVRVISTDPLIEGTPTTLQVMMPNAAQALVTGGAVIRPGGAARLRVSFKNGLPPWSFVLSDGTTINGTFINPYQLTVNPRTTTEYKVVMVNNTCGTGTTDTVPAVIRVETN</sequence>
<gene>
    <name evidence="1" type="ORF">DR864_16490</name>
</gene>
<dbReference type="KEGG" id="run:DR864_16490"/>
<proteinExistence type="predicted"/>
<accession>A0A344TKR1</accession>
<name>A0A344TKR1_9BACT</name>